<comment type="caution">
    <text evidence="1">The sequence shown here is derived from an EMBL/GenBank/DDBJ whole genome shotgun (WGS) entry which is preliminary data.</text>
</comment>
<dbReference type="Proteomes" id="UP000283634">
    <property type="component" value="Unassembled WGS sequence"/>
</dbReference>
<dbReference type="EMBL" id="MKGL01000144">
    <property type="protein sequence ID" value="RNF05092.1"/>
    <property type="molecule type" value="Genomic_DNA"/>
</dbReference>
<evidence type="ECO:0000313" key="1">
    <source>
        <dbReference type="EMBL" id="RNF05092.1"/>
    </source>
</evidence>
<dbReference type="RefSeq" id="XP_029238481.1">
    <property type="nucleotide sequence ID" value="XM_029381654.1"/>
</dbReference>
<keyword evidence="2" id="KW-1185">Reference proteome</keyword>
<protein>
    <submittedName>
        <fullName evidence="1">Uncharacterized protein</fullName>
    </submittedName>
</protein>
<proteinExistence type="predicted"/>
<name>A0A3R7MFW6_TRYRA</name>
<dbReference type="AlphaFoldDB" id="A0A3R7MFW6"/>
<gene>
    <name evidence="1" type="ORF">TraAM80_04738</name>
</gene>
<organism evidence="1 2">
    <name type="scientific">Trypanosoma rangeli</name>
    <dbReference type="NCBI Taxonomy" id="5698"/>
    <lineage>
        <taxon>Eukaryota</taxon>
        <taxon>Discoba</taxon>
        <taxon>Euglenozoa</taxon>
        <taxon>Kinetoplastea</taxon>
        <taxon>Metakinetoplastina</taxon>
        <taxon>Trypanosomatida</taxon>
        <taxon>Trypanosomatidae</taxon>
        <taxon>Trypanosoma</taxon>
        <taxon>Herpetosoma</taxon>
    </lineage>
</organism>
<sequence length="147" mass="16093">MQLCVVVSHHLWVCPVVVHLRHVRMKHGVGKGVRRPRGAVVATEKIKARVLAQVVLRLAHHHVAHSGICDVAVHLKSPTHHLVGKIKFVCVQLDEPHLQFLQCLSVKSGNTLLVGEPWVVNDGVQVADAASEVVDVRVGLLLVAWVV</sequence>
<evidence type="ECO:0000313" key="2">
    <source>
        <dbReference type="Proteomes" id="UP000283634"/>
    </source>
</evidence>
<dbReference type="GeneID" id="40328671"/>
<accession>A0A3R7MFW6</accession>
<reference evidence="1 2" key="1">
    <citation type="journal article" date="2018" name="BMC Genomics">
        <title>Genomic comparison of Trypanosoma conorhini and Trypanosoma rangeli to Trypanosoma cruzi strains of high and low virulence.</title>
        <authorList>
            <person name="Bradwell K.R."/>
            <person name="Koparde V.N."/>
            <person name="Matveyev A.V."/>
            <person name="Serrano M.G."/>
            <person name="Alves J.M."/>
            <person name="Parikh H."/>
            <person name="Huang B."/>
            <person name="Lee V."/>
            <person name="Espinosa-Alvarez O."/>
            <person name="Ortiz P.A."/>
            <person name="Costa-Martins A.G."/>
            <person name="Teixeira M.M."/>
            <person name="Buck G.A."/>
        </authorList>
    </citation>
    <scope>NUCLEOTIDE SEQUENCE [LARGE SCALE GENOMIC DNA]</scope>
    <source>
        <strain evidence="1 2">AM80</strain>
    </source>
</reference>